<accession>A0A2W5V1F5</accession>
<sequence>MIKVAKAPRTGVGALGLAGEAQPVSFSVLFADGQSAKRGGKGSVVAEPDLLRRAFRAGECRLTLDDGVVLRVSVIAHTEGGDTAYFELR</sequence>
<proteinExistence type="predicted"/>
<protein>
    <submittedName>
        <fullName evidence="1">Uncharacterized protein</fullName>
    </submittedName>
</protein>
<name>A0A2W5V1F5_9CAUL</name>
<dbReference type="EMBL" id="QFQZ01000047">
    <property type="protein sequence ID" value="PZR33122.1"/>
    <property type="molecule type" value="Genomic_DNA"/>
</dbReference>
<evidence type="ECO:0000313" key="2">
    <source>
        <dbReference type="Proteomes" id="UP000249393"/>
    </source>
</evidence>
<reference evidence="1 2" key="1">
    <citation type="submission" date="2017-08" db="EMBL/GenBank/DDBJ databases">
        <title>Infants hospitalized years apart are colonized by the same room-sourced microbial strains.</title>
        <authorList>
            <person name="Brooks B."/>
            <person name="Olm M.R."/>
            <person name="Firek B.A."/>
            <person name="Baker R."/>
            <person name="Thomas B.C."/>
            <person name="Morowitz M.J."/>
            <person name="Banfield J.F."/>
        </authorList>
    </citation>
    <scope>NUCLEOTIDE SEQUENCE [LARGE SCALE GENOMIC DNA]</scope>
    <source>
        <strain evidence="1">S2_003_000_R2_4</strain>
    </source>
</reference>
<comment type="caution">
    <text evidence="1">The sequence shown here is derived from an EMBL/GenBank/DDBJ whole genome shotgun (WGS) entry which is preliminary data.</text>
</comment>
<organism evidence="1 2">
    <name type="scientific">Caulobacter segnis</name>
    <dbReference type="NCBI Taxonomy" id="88688"/>
    <lineage>
        <taxon>Bacteria</taxon>
        <taxon>Pseudomonadati</taxon>
        <taxon>Pseudomonadota</taxon>
        <taxon>Alphaproteobacteria</taxon>
        <taxon>Caulobacterales</taxon>
        <taxon>Caulobacteraceae</taxon>
        <taxon>Caulobacter</taxon>
    </lineage>
</organism>
<dbReference type="AlphaFoldDB" id="A0A2W5V1F5"/>
<evidence type="ECO:0000313" key="1">
    <source>
        <dbReference type="EMBL" id="PZR33122.1"/>
    </source>
</evidence>
<dbReference type="Proteomes" id="UP000249393">
    <property type="component" value="Unassembled WGS sequence"/>
</dbReference>
<gene>
    <name evidence="1" type="ORF">DI526_14400</name>
</gene>